<evidence type="ECO:0000313" key="13">
    <source>
        <dbReference type="EMBL" id="KXT05678.1"/>
    </source>
</evidence>
<keyword evidence="6 11" id="KW-0732">Signal</keyword>
<dbReference type="InterPro" id="IPR008427">
    <property type="entry name" value="Extracellular_membr_CFEM_dom"/>
</dbReference>
<feature type="domain" description="CFEM" evidence="12">
    <location>
        <begin position="1"/>
        <end position="121"/>
    </location>
</feature>
<evidence type="ECO:0000256" key="2">
    <source>
        <dbReference type="ARBA" id="ARBA00004613"/>
    </source>
</evidence>
<evidence type="ECO:0000256" key="8">
    <source>
        <dbReference type="ARBA" id="ARBA00023288"/>
    </source>
</evidence>
<dbReference type="PROSITE" id="PS52012">
    <property type="entry name" value="CFEM"/>
    <property type="match status" value="1"/>
</dbReference>
<keyword evidence="9" id="KW-0479">Metal-binding</keyword>
<dbReference type="GO" id="GO:0005576">
    <property type="term" value="C:extracellular region"/>
    <property type="evidence" value="ECO:0007669"/>
    <property type="project" value="UniProtKB-SubCell"/>
</dbReference>
<evidence type="ECO:0000256" key="11">
    <source>
        <dbReference type="SAM" id="SignalP"/>
    </source>
</evidence>
<evidence type="ECO:0000313" key="14">
    <source>
        <dbReference type="Proteomes" id="UP000070133"/>
    </source>
</evidence>
<proteinExistence type="inferred from homology"/>
<protein>
    <recommendedName>
        <fullName evidence="12">CFEM domain-containing protein</fullName>
    </recommendedName>
</protein>
<feature type="chain" id="PRO_5007806820" description="CFEM domain-containing protein" evidence="11">
    <location>
        <begin position="17"/>
        <end position="250"/>
    </location>
</feature>
<keyword evidence="5" id="KW-0336">GPI-anchor</keyword>
<dbReference type="Pfam" id="PF05730">
    <property type="entry name" value="CFEM"/>
    <property type="match status" value="1"/>
</dbReference>
<keyword evidence="7 9" id="KW-1015">Disulfide bond</keyword>
<feature type="disulfide bond" evidence="9">
    <location>
        <begin position="44"/>
        <end position="51"/>
    </location>
</feature>
<feature type="region of interest" description="Disordered" evidence="10">
    <location>
        <begin position="191"/>
        <end position="221"/>
    </location>
</feature>
<evidence type="ECO:0000256" key="4">
    <source>
        <dbReference type="ARBA" id="ARBA00022525"/>
    </source>
</evidence>
<keyword evidence="14" id="KW-1185">Reference proteome</keyword>
<gene>
    <name evidence="13" type="ORF">AC578_5578</name>
</gene>
<evidence type="ECO:0000256" key="9">
    <source>
        <dbReference type="PROSITE-ProRule" id="PRU01356"/>
    </source>
</evidence>
<evidence type="ECO:0000256" key="7">
    <source>
        <dbReference type="ARBA" id="ARBA00023157"/>
    </source>
</evidence>
<keyword evidence="9" id="KW-0349">Heme</keyword>
<sequence>MHATFAILALASGTLAQMALTDAIKEIPSCAIQCLSEGSAASDCGIADAYCQCTKGAPAIKQITQKCLCEAAASGKCTPDDLMKANKASADICVAALAAKGETFSAPPAVDASACGGAMSSMPPMMMSSMMSMPMASSTPCPTETGSKSTMASPIASAPSTMGPMPGMNMTTPPAAYGGTNTTMTNMTMTSSMMSPSVTSSQIPTKTGSPTKSAPAQQTAGARATAAGDSFAVLLSLGMLGIAAAGLVAM</sequence>
<dbReference type="EMBL" id="LFZN01000011">
    <property type="protein sequence ID" value="KXT05678.1"/>
    <property type="molecule type" value="Genomic_DNA"/>
</dbReference>
<evidence type="ECO:0000256" key="6">
    <source>
        <dbReference type="ARBA" id="ARBA00022729"/>
    </source>
</evidence>
<keyword evidence="4" id="KW-0964">Secreted</keyword>
<keyword evidence="5" id="KW-0472">Membrane</keyword>
<evidence type="ECO:0000256" key="10">
    <source>
        <dbReference type="SAM" id="MobiDB-lite"/>
    </source>
</evidence>
<keyword evidence="5" id="KW-0325">Glycoprotein</keyword>
<feature type="compositionally biased region" description="Polar residues" evidence="10">
    <location>
        <begin position="202"/>
        <end position="212"/>
    </location>
</feature>
<feature type="signal peptide" evidence="11">
    <location>
        <begin position="1"/>
        <end position="16"/>
    </location>
</feature>
<dbReference type="AlphaFoldDB" id="A0A139HT96"/>
<dbReference type="GO" id="GO:0046872">
    <property type="term" value="F:metal ion binding"/>
    <property type="evidence" value="ECO:0007669"/>
    <property type="project" value="UniProtKB-UniRule"/>
</dbReference>
<reference evidence="13 14" key="1">
    <citation type="submission" date="2015-07" db="EMBL/GenBank/DDBJ databases">
        <title>Comparative genomics of the Sigatoka disease complex on banana suggests a link between parallel evolutionary changes in Pseudocercospora fijiensis and Pseudocercospora eumusae and increased virulence on the banana host.</title>
        <authorList>
            <person name="Chang T.-C."/>
            <person name="Salvucci A."/>
            <person name="Crous P.W."/>
            <person name="Stergiopoulos I."/>
        </authorList>
    </citation>
    <scope>NUCLEOTIDE SEQUENCE [LARGE SCALE GENOMIC DNA]</scope>
    <source>
        <strain evidence="13 14">CBS 114824</strain>
    </source>
</reference>
<accession>A0A139HT96</accession>
<comment type="caution">
    <text evidence="9">Lacks conserved residue(s) required for the propagation of feature annotation.</text>
</comment>
<dbReference type="Proteomes" id="UP000070133">
    <property type="component" value="Unassembled WGS sequence"/>
</dbReference>
<comment type="similarity">
    <text evidence="3">Belongs to the RBT5 family.</text>
</comment>
<name>A0A139HT96_9PEZI</name>
<evidence type="ECO:0000256" key="3">
    <source>
        <dbReference type="ARBA" id="ARBA00010031"/>
    </source>
</evidence>
<feature type="binding site" description="axial binding residue" evidence="9">
    <location>
        <position position="48"/>
    </location>
    <ligand>
        <name>heme</name>
        <dbReference type="ChEBI" id="CHEBI:30413"/>
    </ligand>
    <ligandPart>
        <name>Fe</name>
        <dbReference type="ChEBI" id="CHEBI:18248"/>
    </ligandPart>
</feature>
<comment type="caution">
    <text evidence="13">The sequence shown here is derived from an EMBL/GenBank/DDBJ whole genome shotgun (WGS) entry which is preliminary data.</text>
</comment>
<comment type="subcellular location">
    <subcellularLocation>
        <location evidence="1">Membrane</location>
        <topology evidence="1">Lipid-anchor</topology>
        <topology evidence="1">GPI-anchor</topology>
    </subcellularLocation>
    <subcellularLocation>
        <location evidence="2">Secreted</location>
    </subcellularLocation>
</comment>
<keyword evidence="8" id="KW-0449">Lipoprotein</keyword>
<evidence type="ECO:0000256" key="5">
    <source>
        <dbReference type="ARBA" id="ARBA00022622"/>
    </source>
</evidence>
<dbReference type="OrthoDB" id="3065412at2759"/>
<evidence type="ECO:0000256" key="1">
    <source>
        <dbReference type="ARBA" id="ARBA00004589"/>
    </source>
</evidence>
<keyword evidence="9" id="KW-0408">Iron</keyword>
<dbReference type="GO" id="GO:0098552">
    <property type="term" value="C:side of membrane"/>
    <property type="evidence" value="ECO:0007669"/>
    <property type="project" value="UniProtKB-KW"/>
</dbReference>
<organism evidence="13 14">
    <name type="scientific">Pseudocercospora eumusae</name>
    <dbReference type="NCBI Taxonomy" id="321146"/>
    <lineage>
        <taxon>Eukaryota</taxon>
        <taxon>Fungi</taxon>
        <taxon>Dikarya</taxon>
        <taxon>Ascomycota</taxon>
        <taxon>Pezizomycotina</taxon>
        <taxon>Dothideomycetes</taxon>
        <taxon>Dothideomycetidae</taxon>
        <taxon>Mycosphaerellales</taxon>
        <taxon>Mycosphaerellaceae</taxon>
        <taxon>Pseudocercospora</taxon>
    </lineage>
</organism>
<evidence type="ECO:0000259" key="12">
    <source>
        <dbReference type="PROSITE" id="PS52012"/>
    </source>
</evidence>
<feature type="compositionally biased region" description="Low complexity" evidence="10">
    <location>
        <begin position="191"/>
        <end position="201"/>
    </location>
</feature>